<dbReference type="RefSeq" id="WP_195171916.1">
    <property type="nucleotide sequence ID" value="NZ_CP062983.1"/>
</dbReference>
<dbReference type="KEGG" id="pmet:G4Y79_05590"/>
<name>A0A7S8EBF5_9CHLR</name>
<evidence type="ECO:0000256" key="3">
    <source>
        <dbReference type="ARBA" id="ARBA00022729"/>
    </source>
</evidence>
<evidence type="ECO:0000256" key="2">
    <source>
        <dbReference type="ARBA" id="ARBA00007639"/>
    </source>
</evidence>
<dbReference type="GO" id="GO:0030246">
    <property type="term" value="F:carbohydrate binding"/>
    <property type="evidence" value="ECO:0007669"/>
    <property type="project" value="UniProtKB-ARBA"/>
</dbReference>
<organism evidence="6 7">
    <name type="scientific">Phototrophicus methaneseepsis</name>
    <dbReference type="NCBI Taxonomy" id="2710758"/>
    <lineage>
        <taxon>Bacteria</taxon>
        <taxon>Bacillati</taxon>
        <taxon>Chloroflexota</taxon>
        <taxon>Candidatus Thermofontia</taxon>
        <taxon>Phototrophicales</taxon>
        <taxon>Phototrophicaceae</taxon>
        <taxon>Phototrophicus</taxon>
    </lineage>
</organism>
<dbReference type="InterPro" id="IPR025997">
    <property type="entry name" value="SBP_2_dom"/>
</dbReference>
<evidence type="ECO:0000313" key="7">
    <source>
        <dbReference type="Proteomes" id="UP000594468"/>
    </source>
</evidence>
<dbReference type="CDD" id="cd06309">
    <property type="entry name" value="PBP1_galactofuranose_YtfQ-like"/>
    <property type="match status" value="1"/>
</dbReference>
<accession>A0A7S8EBF5</accession>
<evidence type="ECO:0000259" key="5">
    <source>
        <dbReference type="Pfam" id="PF13407"/>
    </source>
</evidence>
<keyword evidence="7" id="KW-1185">Reference proteome</keyword>
<dbReference type="Gene3D" id="3.40.50.2300">
    <property type="match status" value="2"/>
</dbReference>
<reference evidence="6 7" key="1">
    <citation type="submission" date="2020-02" db="EMBL/GenBank/DDBJ databases">
        <authorList>
            <person name="Zheng R.K."/>
            <person name="Sun C.M."/>
        </authorList>
    </citation>
    <scope>NUCLEOTIDE SEQUENCE [LARGE SCALE GENOMIC DNA]</scope>
    <source>
        <strain evidence="7">rifampicinis</strain>
    </source>
</reference>
<gene>
    <name evidence="6" type="ORF">G4Y79_05590</name>
</gene>
<sequence>MRNWKFVLISVLALALLVPTAFAQVDPSGSGLTIGFAQVGSESAWRTAFSEAVIAEAEARGINLLFSDGQQRQENQIAAIRSFIAQGVDAIILAPVVETGWDEVLQEAADNDIPVVIVDRNVTADRSLWVTRVSSDFVHEGRLAAAWLAQATAGDCDIVELQGTVGSSAALDRQQGFNEVIALFDNMEIVLTQSGDFTRTGGKEVMESFLNTMDPADICAVWAHNDDMLIGATQAMEEAGIDPGDDILTISVDAIPDIFLAMAEGKANATVELSPNMGGPAFDAVVAYLNGETLPDWIPVAGGIYFPDTAMEEYEARSGGGE</sequence>
<comment type="similarity">
    <text evidence="2">Belongs to the bacterial solute-binding protein 2 family.</text>
</comment>
<proteinExistence type="inferred from homology"/>
<evidence type="ECO:0000256" key="4">
    <source>
        <dbReference type="SAM" id="SignalP"/>
    </source>
</evidence>
<dbReference type="Proteomes" id="UP000594468">
    <property type="component" value="Chromosome"/>
</dbReference>
<dbReference type="InterPro" id="IPR028082">
    <property type="entry name" value="Peripla_BP_I"/>
</dbReference>
<feature type="signal peptide" evidence="4">
    <location>
        <begin position="1"/>
        <end position="23"/>
    </location>
</feature>
<dbReference type="PANTHER" id="PTHR46847">
    <property type="entry name" value="D-ALLOSE-BINDING PERIPLASMIC PROTEIN-RELATED"/>
    <property type="match status" value="1"/>
</dbReference>
<protein>
    <submittedName>
        <fullName evidence="6">ABC transporter substrate-binding protein</fullName>
    </submittedName>
</protein>
<dbReference type="PANTHER" id="PTHR46847:SF3">
    <property type="entry name" value="GALACTOFURANOSE-BINDING PROTEIN YTFQ"/>
    <property type="match status" value="1"/>
</dbReference>
<feature type="domain" description="Periplasmic binding protein" evidence="5">
    <location>
        <begin position="34"/>
        <end position="292"/>
    </location>
</feature>
<dbReference type="Pfam" id="PF13407">
    <property type="entry name" value="Peripla_BP_4"/>
    <property type="match status" value="1"/>
</dbReference>
<dbReference type="EMBL" id="CP062983">
    <property type="protein sequence ID" value="QPC83852.1"/>
    <property type="molecule type" value="Genomic_DNA"/>
</dbReference>
<evidence type="ECO:0000256" key="1">
    <source>
        <dbReference type="ARBA" id="ARBA00004196"/>
    </source>
</evidence>
<dbReference type="SUPFAM" id="SSF53822">
    <property type="entry name" value="Periplasmic binding protein-like I"/>
    <property type="match status" value="1"/>
</dbReference>
<comment type="subcellular location">
    <subcellularLocation>
        <location evidence="1">Cell envelope</location>
    </subcellularLocation>
</comment>
<dbReference type="GO" id="GO:0030313">
    <property type="term" value="C:cell envelope"/>
    <property type="evidence" value="ECO:0007669"/>
    <property type="project" value="UniProtKB-SubCell"/>
</dbReference>
<dbReference type="AlphaFoldDB" id="A0A7S8EBF5"/>
<feature type="chain" id="PRO_5032576950" evidence="4">
    <location>
        <begin position="24"/>
        <end position="322"/>
    </location>
</feature>
<keyword evidence="3 4" id="KW-0732">Signal</keyword>
<evidence type="ECO:0000313" key="6">
    <source>
        <dbReference type="EMBL" id="QPC83852.1"/>
    </source>
</evidence>